<protein>
    <recommendedName>
        <fullName evidence="4">ABC transporter permease</fullName>
    </recommendedName>
</protein>
<reference evidence="2 3" key="1">
    <citation type="submission" date="2019-05" db="EMBL/GenBank/DDBJ databases">
        <title>Nakamurella sp. N5BH11, whole genome shotgun sequence.</title>
        <authorList>
            <person name="Tuo L."/>
        </authorList>
    </citation>
    <scope>NUCLEOTIDE SEQUENCE [LARGE SCALE GENOMIC DNA]</scope>
    <source>
        <strain evidence="2 3">N5BH11</strain>
    </source>
</reference>
<keyword evidence="3" id="KW-1185">Reference proteome</keyword>
<evidence type="ECO:0000313" key="2">
    <source>
        <dbReference type="EMBL" id="TKV61826.1"/>
    </source>
</evidence>
<keyword evidence="1" id="KW-1133">Transmembrane helix</keyword>
<dbReference type="Proteomes" id="UP000306985">
    <property type="component" value="Unassembled WGS sequence"/>
</dbReference>
<evidence type="ECO:0008006" key="4">
    <source>
        <dbReference type="Google" id="ProtNLM"/>
    </source>
</evidence>
<comment type="caution">
    <text evidence="2">The sequence shown here is derived from an EMBL/GenBank/DDBJ whole genome shotgun (WGS) entry which is preliminary data.</text>
</comment>
<name>A0A4U6QP33_9ACTN</name>
<feature type="transmembrane region" description="Helical" evidence="1">
    <location>
        <begin position="321"/>
        <end position="339"/>
    </location>
</feature>
<organism evidence="2 3">
    <name type="scientific">Nakamurella flava</name>
    <dbReference type="NCBI Taxonomy" id="2576308"/>
    <lineage>
        <taxon>Bacteria</taxon>
        <taxon>Bacillati</taxon>
        <taxon>Actinomycetota</taxon>
        <taxon>Actinomycetes</taxon>
        <taxon>Nakamurellales</taxon>
        <taxon>Nakamurellaceae</taxon>
        <taxon>Nakamurella</taxon>
    </lineage>
</organism>
<feature type="transmembrane region" description="Helical" evidence="1">
    <location>
        <begin position="203"/>
        <end position="224"/>
    </location>
</feature>
<evidence type="ECO:0000313" key="3">
    <source>
        <dbReference type="Proteomes" id="UP000306985"/>
    </source>
</evidence>
<sequence>MSHHFAASECDAPPDGSVTRPPSAVWMVWRVHRFALLAVAGTVLLLTAGLLAFRSAVGDVADGRWCSDVSGCAGLIVAGLRIGDLIPMVTLVLLVLPTATGALLGALGVAREAERGTLALALTQGVTTRRWWLTTLALLAGPLALAWAGVGLLARWAFEPVQPFLRSAMTTPFFETSGPVLGAFFLLAFVVSAALGAWRRATIVALVGSVVGCALLVLVGLASVRSHYAEPTTVVRPLTDIRADGTSPTAETNGSAWELDVSYVAPDGRSMDSSAIRCAGDVPEEPFDTFWERCLVSDGYVDEVTVFHAGGQWLRFQATEGAIVLSLAGVVGWLGFRGLRRRPD</sequence>
<dbReference type="RefSeq" id="WP_137449131.1">
    <property type="nucleotide sequence ID" value="NZ_SZZH01000001.1"/>
</dbReference>
<keyword evidence="1" id="KW-0812">Transmembrane</keyword>
<gene>
    <name evidence="2" type="ORF">FDO65_09880</name>
</gene>
<feature type="transmembrane region" description="Helical" evidence="1">
    <location>
        <begin position="131"/>
        <end position="158"/>
    </location>
</feature>
<evidence type="ECO:0000256" key="1">
    <source>
        <dbReference type="SAM" id="Phobius"/>
    </source>
</evidence>
<keyword evidence="1" id="KW-0472">Membrane</keyword>
<accession>A0A4U6QP33</accession>
<feature type="transmembrane region" description="Helical" evidence="1">
    <location>
        <begin position="88"/>
        <end position="110"/>
    </location>
</feature>
<proteinExistence type="predicted"/>
<dbReference type="AlphaFoldDB" id="A0A4U6QP33"/>
<feature type="transmembrane region" description="Helical" evidence="1">
    <location>
        <begin position="178"/>
        <end position="196"/>
    </location>
</feature>
<feature type="transmembrane region" description="Helical" evidence="1">
    <location>
        <begin position="34"/>
        <end position="53"/>
    </location>
</feature>
<dbReference type="EMBL" id="SZZH01000001">
    <property type="protein sequence ID" value="TKV61826.1"/>
    <property type="molecule type" value="Genomic_DNA"/>
</dbReference>